<evidence type="ECO:0000259" key="3">
    <source>
        <dbReference type="Pfam" id="PF00188"/>
    </source>
</evidence>
<evidence type="ECO:0000256" key="2">
    <source>
        <dbReference type="SAM" id="Phobius"/>
    </source>
</evidence>
<dbReference type="Proteomes" id="UP000199323">
    <property type="component" value="Unassembled WGS sequence"/>
</dbReference>
<keyword evidence="5" id="KW-1185">Reference proteome</keyword>
<organism evidence="4 5">
    <name type="scientific">Actinacidiphila alni</name>
    <dbReference type="NCBI Taxonomy" id="380248"/>
    <lineage>
        <taxon>Bacteria</taxon>
        <taxon>Bacillati</taxon>
        <taxon>Actinomycetota</taxon>
        <taxon>Actinomycetes</taxon>
        <taxon>Kitasatosporales</taxon>
        <taxon>Streptomycetaceae</taxon>
        <taxon>Actinacidiphila</taxon>
    </lineage>
</organism>
<accession>A0A1I2K6L5</accession>
<feature type="domain" description="SCP" evidence="3">
    <location>
        <begin position="182"/>
        <end position="296"/>
    </location>
</feature>
<dbReference type="EMBL" id="FONG01000021">
    <property type="protein sequence ID" value="SFF61840.1"/>
    <property type="molecule type" value="Genomic_DNA"/>
</dbReference>
<keyword evidence="2" id="KW-1133">Transmembrane helix</keyword>
<feature type="transmembrane region" description="Helical" evidence="2">
    <location>
        <begin position="31"/>
        <end position="52"/>
    </location>
</feature>
<dbReference type="STRING" id="380248.SAMN05216251_121105"/>
<evidence type="ECO:0000313" key="5">
    <source>
        <dbReference type="Proteomes" id="UP000199323"/>
    </source>
</evidence>
<feature type="region of interest" description="Disordered" evidence="1">
    <location>
        <begin position="1"/>
        <end position="34"/>
    </location>
</feature>
<reference evidence="4 5" key="1">
    <citation type="submission" date="2016-10" db="EMBL/GenBank/DDBJ databases">
        <authorList>
            <person name="de Groot N.N."/>
        </authorList>
    </citation>
    <scope>NUCLEOTIDE SEQUENCE [LARGE SCALE GENOMIC DNA]</scope>
    <source>
        <strain evidence="4 5">CGMCC 4.3510</strain>
    </source>
</reference>
<dbReference type="Gene3D" id="3.40.33.10">
    <property type="entry name" value="CAP"/>
    <property type="match status" value="1"/>
</dbReference>
<feature type="compositionally biased region" description="Low complexity" evidence="1">
    <location>
        <begin position="91"/>
        <end position="172"/>
    </location>
</feature>
<dbReference type="RefSeq" id="WP_093716586.1">
    <property type="nucleotide sequence ID" value="NZ_FONG01000021.1"/>
</dbReference>
<dbReference type="PANTHER" id="PTHR31157">
    <property type="entry name" value="SCP DOMAIN-CONTAINING PROTEIN"/>
    <property type="match status" value="1"/>
</dbReference>
<dbReference type="PRINTS" id="PR01217">
    <property type="entry name" value="PRICHEXTENSN"/>
</dbReference>
<name>A0A1I2K6L5_9ACTN</name>
<keyword evidence="2" id="KW-0472">Membrane</keyword>
<dbReference type="AlphaFoldDB" id="A0A1I2K6L5"/>
<feature type="region of interest" description="Disordered" evidence="1">
    <location>
        <begin position="63"/>
        <end position="172"/>
    </location>
</feature>
<proteinExistence type="predicted"/>
<dbReference type="SUPFAM" id="SSF55797">
    <property type="entry name" value="PR-1-like"/>
    <property type="match status" value="1"/>
</dbReference>
<dbReference type="CDD" id="cd05379">
    <property type="entry name" value="CAP_bacterial"/>
    <property type="match status" value="1"/>
</dbReference>
<protein>
    <submittedName>
        <fullName evidence="4">Uncharacterized conserved protein YkwD, contains CAP (CSP/antigen 5/PR1) domain</fullName>
    </submittedName>
</protein>
<sequence length="298" mass="30182">MGRHSRHAQPAAPQPGPRSHRGRRKHHPVRTGLLASSAAMAVGAVAASSGLLSGITGGLDYREGDAHHTQADGPANPVRTGSDIPSPLGDSTAPTPGTSSGSPGTPSSGTPAGSPSTMRTTTASPSRTAATSPAAPTPTRTTAAPTTPVPTTTTTAARTKPPATTGAPASTDAVTAARAAILSLVNDQRATAGCHPLTASSSLDALAQAFSEDMAARDFFDHTDPDGKTPWDRAKARGISNLGGENIARGQATAQAVMDAWMNSPGHRANILNCDYTTLGVGIHYGSGGPWWTQDFGF</sequence>
<gene>
    <name evidence="4" type="ORF">SAMN05216251_121105</name>
</gene>
<dbReference type="Pfam" id="PF00188">
    <property type="entry name" value="CAP"/>
    <property type="match status" value="1"/>
</dbReference>
<dbReference type="OrthoDB" id="68195at2"/>
<evidence type="ECO:0000256" key="1">
    <source>
        <dbReference type="SAM" id="MobiDB-lite"/>
    </source>
</evidence>
<dbReference type="PANTHER" id="PTHR31157:SF1">
    <property type="entry name" value="SCP DOMAIN-CONTAINING PROTEIN"/>
    <property type="match status" value="1"/>
</dbReference>
<evidence type="ECO:0000313" key="4">
    <source>
        <dbReference type="EMBL" id="SFF61840.1"/>
    </source>
</evidence>
<dbReference type="InterPro" id="IPR014044">
    <property type="entry name" value="CAP_dom"/>
</dbReference>
<keyword evidence="2" id="KW-0812">Transmembrane</keyword>
<dbReference type="InterPro" id="IPR035940">
    <property type="entry name" value="CAP_sf"/>
</dbReference>
<feature type="compositionally biased region" description="Basic residues" evidence="1">
    <location>
        <begin position="18"/>
        <end position="29"/>
    </location>
</feature>